<evidence type="ECO:0000313" key="15">
    <source>
        <dbReference type="EMBL" id="EFX82275.1"/>
    </source>
</evidence>
<dbReference type="GO" id="GO:0032580">
    <property type="term" value="C:Golgi cisterna membrane"/>
    <property type="evidence" value="ECO:0007669"/>
    <property type="project" value="UniProtKB-SubCell"/>
</dbReference>
<dbReference type="InterPro" id="IPR001503">
    <property type="entry name" value="Glyco_trans_10"/>
</dbReference>
<dbReference type="InterPro" id="IPR055270">
    <property type="entry name" value="Glyco_tran_10_C"/>
</dbReference>
<dbReference type="PhylomeDB" id="E9GEJ5"/>
<comment type="similarity">
    <text evidence="3 12">Belongs to the glycosyltransferase 10 family.</text>
</comment>
<keyword evidence="6 12" id="KW-0812">Transmembrane</keyword>
<feature type="domain" description="Fucosyltransferase N-terminal" evidence="14">
    <location>
        <begin position="29"/>
        <end position="137"/>
    </location>
</feature>
<evidence type="ECO:0000259" key="14">
    <source>
        <dbReference type="Pfam" id="PF17039"/>
    </source>
</evidence>
<keyword evidence="8" id="KW-1133">Transmembrane helix</keyword>
<evidence type="ECO:0000256" key="8">
    <source>
        <dbReference type="ARBA" id="ARBA00022989"/>
    </source>
</evidence>
<dbReference type="InParanoid" id="E9GEJ5"/>
<dbReference type="EC" id="2.4.1.-" evidence="12"/>
<evidence type="ECO:0000256" key="3">
    <source>
        <dbReference type="ARBA" id="ARBA00008919"/>
    </source>
</evidence>
<evidence type="ECO:0000256" key="4">
    <source>
        <dbReference type="ARBA" id="ARBA00022676"/>
    </source>
</evidence>
<dbReference type="eggNOG" id="KOG2619">
    <property type="taxonomic scope" value="Eukaryota"/>
</dbReference>
<proteinExistence type="inferred from homology"/>
<dbReference type="InterPro" id="IPR038577">
    <property type="entry name" value="GT10-like_C_sf"/>
</dbReference>
<dbReference type="KEGG" id="dpx:DAPPUDRAFT_316980"/>
<dbReference type="GO" id="GO:0008417">
    <property type="term" value="F:fucosyltransferase activity"/>
    <property type="evidence" value="ECO:0007669"/>
    <property type="project" value="InterPro"/>
</dbReference>
<comment type="pathway">
    <text evidence="2">Protein modification; protein glycosylation.</text>
</comment>
<evidence type="ECO:0000256" key="10">
    <source>
        <dbReference type="ARBA" id="ARBA00023136"/>
    </source>
</evidence>
<dbReference type="PANTHER" id="PTHR48438:SF1">
    <property type="entry name" value="ALPHA-(1,3)-FUCOSYLTRANSFERASE C-RELATED"/>
    <property type="match status" value="1"/>
</dbReference>
<evidence type="ECO:0000256" key="7">
    <source>
        <dbReference type="ARBA" id="ARBA00022968"/>
    </source>
</evidence>
<comment type="subcellular location">
    <subcellularLocation>
        <location evidence="1 12">Golgi apparatus</location>
        <location evidence="1 12">Golgi stack membrane</location>
        <topology evidence="1 12">Single-pass type II membrane protein</topology>
    </subcellularLocation>
</comment>
<evidence type="ECO:0000256" key="5">
    <source>
        <dbReference type="ARBA" id="ARBA00022679"/>
    </source>
</evidence>
<keyword evidence="10" id="KW-0472">Membrane</keyword>
<dbReference type="AlphaFoldDB" id="E9GEJ5"/>
<dbReference type="Gene3D" id="3.40.50.11660">
    <property type="entry name" value="Glycosyl transferase family 10, C-terminal domain"/>
    <property type="match status" value="1"/>
</dbReference>
<keyword evidence="16" id="KW-1185">Reference proteome</keyword>
<keyword evidence="4 12" id="KW-0328">Glycosyltransferase</keyword>
<dbReference type="SUPFAM" id="SSF53756">
    <property type="entry name" value="UDP-Glycosyltransferase/glycogen phosphorylase"/>
    <property type="match status" value="1"/>
</dbReference>
<dbReference type="UniPathway" id="UPA00378"/>
<keyword evidence="9 12" id="KW-0333">Golgi apparatus</keyword>
<gene>
    <name evidence="15" type="ORF">DAPPUDRAFT_316980</name>
</gene>
<reference evidence="15 16" key="1">
    <citation type="journal article" date="2011" name="Science">
        <title>The ecoresponsive genome of Daphnia pulex.</title>
        <authorList>
            <person name="Colbourne J.K."/>
            <person name="Pfrender M.E."/>
            <person name="Gilbert D."/>
            <person name="Thomas W.K."/>
            <person name="Tucker A."/>
            <person name="Oakley T.H."/>
            <person name="Tokishita S."/>
            <person name="Aerts A."/>
            <person name="Arnold G.J."/>
            <person name="Basu M.K."/>
            <person name="Bauer D.J."/>
            <person name="Caceres C.E."/>
            <person name="Carmel L."/>
            <person name="Casola C."/>
            <person name="Choi J.H."/>
            <person name="Detter J.C."/>
            <person name="Dong Q."/>
            <person name="Dusheyko S."/>
            <person name="Eads B.D."/>
            <person name="Frohlich T."/>
            <person name="Geiler-Samerotte K.A."/>
            <person name="Gerlach D."/>
            <person name="Hatcher P."/>
            <person name="Jogdeo S."/>
            <person name="Krijgsveld J."/>
            <person name="Kriventseva E.V."/>
            <person name="Kultz D."/>
            <person name="Laforsch C."/>
            <person name="Lindquist E."/>
            <person name="Lopez J."/>
            <person name="Manak J.R."/>
            <person name="Muller J."/>
            <person name="Pangilinan J."/>
            <person name="Patwardhan R.P."/>
            <person name="Pitluck S."/>
            <person name="Pritham E.J."/>
            <person name="Rechtsteiner A."/>
            <person name="Rho M."/>
            <person name="Rogozin I.B."/>
            <person name="Sakarya O."/>
            <person name="Salamov A."/>
            <person name="Schaack S."/>
            <person name="Shapiro H."/>
            <person name="Shiga Y."/>
            <person name="Skalitzky C."/>
            <person name="Smith Z."/>
            <person name="Souvorov A."/>
            <person name="Sung W."/>
            <person name="Tang Z."/>
            <person name="Tsuchiya D."/>
            <person name="Tu H."/>
            <person name="Vos H."/>
            <person name="Wang M."/>
            <person name="Wolf Y.I."/>
            <person name="Yamagata H."/>
            <person name="Yamada T."/>
            <person name="Ye Y."/>
            <person name="Shaw J.R."/>
            <person name="Andrews J."/>
            <person name="Crease T.J."/>
            <person name="Tang H."/>
            <person name="Lucas S.M."/>
            <person name="Robertson H.M."/>
            <person name="Bork P."/>
            <person name="Koonin E.V."/>
            <person name="Zdobnov E.M."/>
            <person name="Grigoriev I.V."/>
            <person name="Lynch M."/>
            <person name="Boore J.L."/>
        </authorList>
    </citation>
    <scope>NUCLEOTIDE SEQUENCE [LARGE SCALE GENOMIC DNA]</scope>
</reference>
<organism evidence="15 16">
    <name type="scientific">Daphnia pulex</name>
    <name type="common">Water flea</name>
    <dbReference type="NCBI Taxonomy" id="6669"/>
    <lineage>
        <taxon>Eukaryota</taxon>
        <taxon>Metazoa</taxon>
        <taxon>Ecdysozoa</taxon>
        <taxon>Arthropoda</taxon>
        <taxon>Crustacea</taxon>
        <taxon>Branchiopoda</taxon>
        <taxon>Diplostraca</taxon>
        <taxon>Cladocera</taxon>
        <taxon>Anomopoda</taxon>
        <taxon>Daphniidae</taxon>
        <taxon>Daphnia</taxon>
    </lineage>
</organism>
<dbReference type="Pfam" id="PF17039">
    <property type="entry name" value="Glyco_tran_10_N"/>
    <property type="match status" value="1"/>
</dbReference>
<dbReference type="FunFam" id="3.40.50.11660:FF:000009">
    <property type="entry name" value="Uncharacterized protein"/>
    <property type="match status" value="1"/>
</dbReference>
<dbReference type="EMBL" id="GL732540">
    <property type="protein sequence ID" value="EFX82275.1"/>
    <property type="molecule type" value="Genomic_DNA"/>
</dbReference>
<evidence type="ECO:0000259" key="13">
    <source>
        <dbReference type="Pfam" id="PF00852"/>
    </source>
</evidence>
<feature type="domain" description="Fucosyltransferase C-terminal" evidence="13">
    <location>
        <begin position="169"/>
        <end position="350"/>
    </location>
</feature>
<dbReference type="Pfam" id="PF00852">
    <property type="entry name" value="Glyco_transf_10"/>
    <property type="match status" value="1"/>
</dbReference>
<dbReference type="InterPro" id="IPR031481">
    <property type="entry name" value="Glyco_tran_10_N"/>
</dbReference>
<evidence type="ECO:0000313" key="16">
    <source>
        <dbReference type="Proteomes" id="UP000000305"/>
    </source>
</evidence>
<accession>E9GEJ5</accession>
<evidence type="ECO:0000256" key="12">
    <source>
        <dbReference type="RuleBase" id="RU003832"/>
    </source>
</evidence>
<evidence type="ECO:0000256" key="9">
    <source>
        <dbReference type="ARBA" id="ARBA00023034"/>
    </source>
</evidence>
<evidence type="ECO:0000256" key="6">
    <source>
        <dbReference type="ARBA" id="ARBA00022692"/>
    </source>
</evidence>
<protein>
    <recommendedName>
        <fullName evidence="12">Fucosyltransferase</fullName>
        <ecNumber evidence="12">2.4.1.-</ecNumber>
    </recommendedName>
</protein>
<keyword evidence="5 12" id="KW-0808">Transferase</keyword>
<dbReference type="Proteomes" id="UP000000305">
    <property type="component" value="Unassembled WGS sequence"/>
</dbReference>
<sequence>MAPAFAYHFLIIEKGFSNEIEKLTHFLPTKNILLWPNSYGYRFGIGRQPFVDNGCRVSNCLITYNSTLMPHWQFDAFLVHPPTINGPYILKDRRPDQMFVMFSTEPPVHMYHLQKYENYFNWTISYRTGSTFQLKYGEIIALESAPQTEEELATLRLSAAQQSAVNPAKGKTKLAIWMVTNCKARSNRQGYVRALRKHLTANEKNQTSSLLDIFSRDGCEGGRNICPREKNGQECYDSIERDYKFYLSFENSICDDYVTEKFFEMMSRNVVPVVLGGANYTALAPPHSFINALDFTPRELANYLKQLDADDRLYAEYFWWKPHYQVANLYHTNRQVFCHLCQALHYQVGQPLLANGSTLQDVKKWYMDDSHCLDIPKFDET</sequence>
<evidence type="ECO:0000256" key="11">
    <source>
        <dbReference type="ARBA" id="ARBA00023180"/>
    </source>
</evidence>
<evidence type="ECO:0000256" key="2">
    <source>
        <dbReference type="ARBA" id="ARBA00004922"/>
    </source>
</evidence>
<dbReference type="HOGENOM" id="CLU_032075_3_0_1"/>
<keyword evidence="7" id="KW-0735">Signal-anchor</keyword>
<name>E9GEJ5_DAPPU</name>
<evidence type="ECO:0000256" key="1">
    <source>
        <dbReference type="ARBA" id="ARBA00004447"/>
    </source>
</evidence>
<dbReference type="OrthoDB" id="427096at2759"/>
<dbReference type="OMA" id="WHYSART"/>
<keyword evidence="11" id="KW-0325">Glycoprotein</keyword>
<dbReference type="PANTHER" id="PTHR48438">
    <property type="entry name" value="ALPHA-(1,3)-FUCOSYLTRANSFERASE C-RELATED"/>
    <property type="match status" value="1"/>
</dbReference>
<dbReference type="STRING" id="6669.E9GEJ5"/>